<evidence type="ECO:0000313" key="3">
    <source>
        <dbReference type="Proteomes" id="UP001186944"/>
    </source>
</evidence>
<dbReference type="GO" id="GO:0031267">
    <property type="term" value="F:small GTPase binding"/>
    <property type="evidence" value="ECO:0007669"/>
    <property type="project" value="InterPro"/>
</dbReference>
<dbReference type="PANTHER" id="PTHR13502:SF6">
    <property type="entry name" value="CDC42 SMALL EFFECTOR PROTEIN HOMOLOG"/>
    <property type="match status" value="1"/>
</dbReference>
<dbReference type="GO" id="GO:0005886">
    <property type="term" value="C:plasma membrane"/>
    <property type="evidence" value="ECO:0007669"/>
    <property type="project" value="TreeGrafter"/>
</dbReference>
<evidence type="ECO:0000259" key="1">
    <source>
        <dbReference type="PROSITE" id="PS50108"/>
    </source>
</evidence>
<dbReference type="AlphaFoldDB" id="A0AA88XZC6"/>
<dbReference type="GO" id="GO:0035023">
    <property type="term" value="P:regulation of Rho protein signal transduction"/>
    <property type="evidence" value="ECO:0007669"/>
    <property type="project" value="InterPro"/>
</dbReference>
<comment type="caution">
    <text evidence="2">The sequence shown here is derived from an EMBL/GenBank/DDBJ whole genome shotgun (WGS) entry which is preliminary data.</text>
</comment>
<dbReference type="CDD" id="cd00132">
    <property type="entry name" value="CRIB"/>
    <property type="match status" value="1"/>
</dbReference>
<proteinExistence type="predicted"/>
<dbReference type="Proteomes" id="UP001186944">
    <property type="component" value="Unassembled WGS sequence"/>
</dbReference>
<dbReference type="InterPro" id="IPR000095">
    <property type="entry name" value="CRIB_dom"/>
</dbReference>
<reference evidence="2" key="1">
    <citation type="submission" date="2019-08" db="EMBL/GenBank/DDBJ databases">
        <title>The improved chromosome-level genome for the pearl oyster Pinctada fucata martensii using PacBio sequencing and Hi-C.</title>
        <authorList>
            <person name="Zheng Z."/>
        </authorList>
    </citation>
    <scope>NUCLEOTIDE SEQUENCE</scope>
    <source>
        <strain evidence="2">ZZ-2019</strain>
        <tissue evidence="2">Adductor muscle</tissue>
    </source>
</reference>
<dbReference type="EMBL" id="VSWD01000008">
    <property type="protein sequence ID" value="KAK3094759.1"/>
    <property type="molecule type" value="Genomic_DNA"/>
</dbReference>
<keyword evidence="3" id="KW-1185">Reference proteome</keyword>
<dbReference type="PANTHER" id="PTHR13502">
    <property type="entry name" value="CDC42 SMALL EFFECTOR PROTEIN HOMOLOG"/>
    <property type="match status" value="1"/>
</dbReference>
<evidence type="ECO:0000313" key="2">
    <source>
        <dbReference type="EMBL" id="KAK3094759.1"/>
    </source>
</evidence>
<protein>
    <recommendedName>
        <fullName evidence="1">CRIB domain-containing protein</fullName>
    </recommendedName>
</protein>
<dbReference type="PROSITE" id="PS50108">
    <property type="entry name" value="CRIB"/>
    <property type="match status" value="1"/>
</dbReference>
<dbReference type="InterPro" id="IPR039056">
    <property type="entry name" value="SPEC"/>
</dbReference>
<name>A0AA88XZC6_PINIB</name>
<organism evidence="2 3">
    <name type="scientific">Pinctada imbricata</name>
    <name type="common">Atlantic pearl-oyster</name>
    <name type="synonym">Pinctada martensii</name>
    <dbReference type="NCBI Taxonomy" id="66713"/>
    <lineage>
        <taxon>Eukaryota</taxon>
        <taxon>Metazoa</taxon>
        <taxon>Spiralia</taxon>
        <taxon>Lophotrochozoa</taxon>
        <taxon>Mollusca</taxon>
        <taxon>Bivalvia</taxon>
        <taxon>Autobranchia</taxon>
        <taxon>Pteriomorphia</taxon>
        <taxon>Pterioida</taxon>
        <taxon>Pterioidea</taxon>
        <taxon>Pteriidae</taxon>
        <taxon>Pinctada</taxon>
    </lineage>
</organism>
<feature type="domain" description="CRIB" evidence="1">
    <location>
        <begin position="2"/>
        <end position="15"/>
    </location>
</feature>
<sequence length="63" mass="6851">MIGLPTDFRHTGHIGAGEVAHNNAVTLNSMQNQMSSKGGYKHISPVEVQLNVIDLPNNSHTDR</sequence>
<gene>
    <name evidence="2" type="ORF">FSP39_005838</name>
</gene>
<accession>A0AA88XZC6</accession>